<dbReference type="GeneID" id="26794062"/>
<accession>A0A0E3T6V1</accession>
<evidence type="ECO:0000313" key="1">
    <source>
        <dbReference type="EMBL" id="AKC02984.1"/>
    </source>
</evidence>
<name>A0A0E3T6V1_9CAUD</name>
<dbReference type="KEGG" id="vg:26794062"/>
<proteinExistence type="predicted"/>
<evidence type="ECO:0000313" key="2">
    <source>
        <dbReference type="Proteomes" id="UP000033017"/>
    </source>
</evidence>
<dbReference type="RefSeq" id="YP_009222509.1">
    <property type="nucleotide sequence ID" value="NC_029060.1"/>
</dbReference>
<dbReference type="Proteomes" id="UP000033017">
    <property type="component" value="Segment"/>
</dbReference>
<dbReference type="EMBL" id="KP790010">
    <property type="protein sequence ID" value="AKC02984.1"/>
    <property type="molecule type" value="Genomic_DNA"/>
</dbReference>
<sequence>MDKLIQHIKDAIELDQEGLEVGDILDEILEMAENLKLELE</sequence>
<organism evidence="1 2">
    <name type="scientific">Gordonia phage GordDuk1</name>
    <dbReference type="NCBI Taxonomy" id="1622191"/>
    <lineage>
        <taxon>Viruses</taxon>
        <taxon>Duplodnaviria</taxon>
        <taxon>Heunggongvirae</taxon>
        <taxon>Uroviricota</taxon>
        <taxon>Caudoviricetes</taxon>
        <taxon>Gordtnkvirus</taxon>
        <taxon>Gordtnkvirus gordtnk2</taxon>
    </lineage>
</organism>
<protein>
    <submittedName>
        <fullName evidence="1">Uncharacterized protein</fullName>
    </submittedName>
</protein>
<gene>
    <name evidence="1" type="ORF">GordDuk1_56</name>
</gene>
<reference evidence="1 2" key="1">
    <citation type="journal article" date="2015" name="Sci. Rep.">
        <title>Bacteriophages of wastewater foaming-associated filamentous Gordonia reduce host levels in raw activated sludge.</title>
        <authorList>
            <person name="Liu M."/>
            <person name="Gill J.J."/>
            <person name="Young R."/>
            <person name="Summer E.J."/>
        </authorList>
    </citation>
    <scope>NUCLEOTIDE SEQUENCE [LARGE SCALE GENOMIC DNA]</scope>
</reference>